<accession>A0A1B1UBY8</accession>
<gene>
    <name evidence="2" type="ORF">LMTR13_08430</name>
</gene>
<feature type="transmembrane region" description="Helical" evidence="1">
    <location>
        <begin position="149"/>
        <end position="167"/>
    </location>
</feature>
<keyword evidence="1" id="KW-0472">Membrane</keyword>
<feature type="transmembrane region" description="Helical" evidence="1">
    <location>
        <begin position="394"/>
        <end position="415"/>
    </location>
</feature>
<keyword evidence="1" id="KW-1133">Transmembrane helix</keyword>
<dbReference type="EMBL" id="CP016428">
    <property type="protein sequence ID" value="ANW00196.1"/>
    <property type="molecule type" value="Genomic_DNA"/>
</dbReference>
<reference evidence="2 3" key="1">
    <citation type="submission" date="2016-07" db="EMBL/GenBank/DDBJ databases">
        <title>Complete genome sequence of Bradyrhizobium icense LMTR 13T, a potential inoculant strain isolated from lima bean (Phaseolus lunatus) in Peru.</title>
        <authorList>
            <person name="Ormeno-Orrillo E."/>
            <person name="Duran D."/>
            <person name="Rogel M.A."/>
            <person name="Rey L."/>
            <person name="Imperial J."/>
            <person name="Ruiz-Argueso T."/>
            <person name="Martinez-Romero E."/>
        </authorList>
    </citation>
    <scope>NUCLEOTIDE SEQUENCE [LARGE SCALE GENOMIC DNA]</scope>
    <source>
        <strain evidence="2 3">LMTR 13</strain>
    </source>
</reference>
<feature type="transmembrane region" description="Helical" evidence="1">
    <location>
        <begin position="174"/>
        <end position="193"/>
    </location>
</feature>
<keyword evidence="1" id="KW-0812">Transmembrane</keyword>
<evidence type="ECO:0000313" key="2">
    <source>
        <dbReference type="EMBL" id="ANW00196.1"/>
    </source>
</evidence>
<feature type="transmembrane region" description="Helical" evidence="1">
    <location>
        <begin position="299"/>
        <end position="323"/>
    </location>
</feature>
<dbReference type="OrthoDB" id="8189621at2"/>
<dbReference type="RefSeq" id="WP_065727482.1">
    <property type="nucleotide sequence ID" value="NZ_CP016428.1"/>
</dbReference>
<dbReference type="Proteomes" id="UP000092839">
    <property type="component" value="Chromosome"/>
</dbReference>
<proteinExistence type="predicted"/>
<dbReference type="AlphaFoldDB" id="A0A1B1UBY8"/>
<organism evidence="2 3">
    <name type="scientific">Bradyrhizobium icense</name>
    <dbReference type="NCBI Taxonomy" id="1274631"/>
    <lineage>
        <taxon>Bacteria</taxon>
        <taxon>Pseudomonadati</taxon>
        <taxon>Pseudomonadota</taxon>
        <taxon>Alphaproteobacteria</taxon>
        <taxon>Hyphomicrobiales</taxon>
        <taxon>Nitrobacteraceae</taxon>
        <taxon>Bradyrhizobium</taxon>
    </lineage>
</organism>
<feature type="transmembrane region" description="Helical" evidence="1">
    <location>
        <begin position="335"/>
        <end position="358"/>
    </location>
</feature>
<protein>
    <recommendedName>
        <fullName evidence="4">Polysaccharide biosynthesis protein</fullName>
    </recommendedName>
</protein>
<evidence type="ECO:0008006" key="4">
    <source>
        <dbReference type="Google" id="ProtNLM"/>
    </source>
</evidence>
<feature type="transmembrane region" description="Helical" evidence="1">
    <location>
        <begin position="370"/>
        <end position="388"/>
    </location>
</feature>
<feature type="transmembrane region" description="Helical" evidence="1">
    <location>
        <begin position="36"/>
        <end position="62"/>
    </location>
</feature>
<dbReference type="KEGG" id="bic:LMTR13_08430"/>
<feature type="transmembrane region" description="Helical" evidence="1">
    <location>
        <begin position="12"/>
        <end position="29"/>
    </location>
</feature>
<evidence type="ECO:0000256" key="1">
    <source>
        <dbReference type="SAM" id="Phobius"/>
    </source>
</evidence>
<keyword evidence="3" id="KW-1185">Reference proteome</keyword>
<feature type="transmembrane region" description="Helical" evidence="1">
    <location>
        <begin position="118"/>
        <end position="134"/>
    </location>
</feature>
<feature type="transmembrane region" description="Helical" evidence="1">
    <location>
        <begin position="224"/>
        <end position="243"/>
    </location>
</feature>
<evidence type="ECO:0000313" key="3">
    <source>
        <dbReference type="Proteomes" id="UP000092839"/>
    </source>
</evidence>
<feature type="transmembrane region" description="Helical" evidence="1">
    <location>
        <begin position="82"/>
        <end position="106"/>
    </location>
</feature>
<name>A0A1B1UBY8_9BRAD</name>
<sequence length="428" mass="47333">MNIYTYLTLKASNTVFQLAFGILTTYVFLRTLSPDVFAAYILISAIGAYSSLADLGCSNLIYVSMRKAYLDGEHLGTALEEALAALFTFGAVVLLVLFVVGALIIANVIDNHGRPLNLILYLLFWLLLLPWNIVRTTANAVDLYVPFEVLELTRHLLVTAFLIALLARLEVGEYLIAVNVVWGACFMIAAFYGRRLLGEFGAGKGSIAAAVVRLYRDRLASVKAVAAFNVSAFTIYVFPYFIIPAMSFPRDALVVFDTFYKVGRFGATAYRVAADAFLPMQTRAVHEGRTRDLMSSVGMVLAFQFVIFLVGAICLLAGSDWIFPVLLNGKVEISQAIVLMMVAMLFLELFQLTLEIILINSGLFEPMAKLYVTVVTALGTVALVSYLWELSFPLFIGMYVLVYGVGAILHVPLFLHYFSRQNRVSQTD</sequence>